<dbReference type="InterPro" id="IPR002018">
    <property type="entry name" value="CarbesteraseB"/>
</dbReference>
<evidence type="ECO:0000256" key="3">
    <source>
        <dbReference type="ARBA" id="ARBA00022801"/>
    </source>
</evidence>
<dbReference type="Gene3D" id="3.40.50.1820">
    <property type="entry name" value="alpha/beta hydrolase"/>
    <property type="match status" value="1"/>
</dbReference>
<evidence type="ECO:0000256" key="5">
    <source>
        <dbReference type="SAM" id="MobiDB-lite"/>
    </source>
</evidence>
<dbReference type="InterPro" id="IPR029058">
    <property type="entry name" value="AB_hydrolase_fold"/>
</dbReference>
<protein>
    <recommendedName>
        <fullName evidence="4">Carboxylic ester hydrolase</fullName>
        <ecNumber evidence="4">3.1.1.-</ecNumber>
    </recommendedName>
</protein>
<evidence type="ECO:0000313" key="7">
    <source>
        <dbReference type="EMBL" id="MBM7413683.1"/>
    </source>
</evidence>
<gene>
    <name evidence="7" type="ORF">JOE42_000416</name>
</gene>
<dbReference type="RefSeq" id="WP_204866374.1">
    <property type="nucleotide sequence ID" value="NZ_JAFBBK010000001.1"/>
</dbReference>
<dbReference type="PROSITE" id="PS01173">
    <property type="entry name" value="LIPASE_GDXG_HIS"/>
    <property type="match status" value="1"/>
</dbReference>
<dbReference type="SUPFAM" id="SSF53474">
    <property type="entry name" value="alpha/beta-Hydrolases"/>
    <property type="match status" value="1"/>
</dbReference>
<dbReference type="PROSITE" id="PS00122">
    <property type="entry name" value="CARBOXYLESTERASE_B_1"/>
    <property type="match status" value="1"/>
</dbReference>
<name>A0ABS2KP72_9NOCA</name>
<comment type="similarity">
    <text evidence="1 4">Belongs to the type-B carboxylesterase/lipase family.</text>
</comment>
<evidence type="ECO:0000256" key="1">
    <source>
        <dbReference type="ARBA" id="ARBA00005964"/>
    </source>
</evidence>
<keyword evidence="8" id="KW-1185">Reference proteome</keyword>
<organism evidence="7 8">
    <name type="scientific">Rhodococcoides corynebacterioides</name>
    <dbReference type="NCBI Taxonomy" id="53972"/>
    <lineage>
        <taxon>Bacteria</taxon>
        <taxon>Bacillati</taxon>
        <taxon>Actinomycetota</taxon>
        <taxon>Actinomycetes</taxon>
        <taxon>Mycobacteriales</taxon>
        <taxon>Nocardiaceae</taxon>
        <taxon>Rhodococcoides</taxon>
    </lineage>
</organism>
<comment type="caution">
    <text evidence="7">The sequence shown here is derived from an EMBL/GenBank/DDBJ whole genome shotgun (WGS) entry which is preliminary data.</text>
</comment>
<dbReference type="EC" id="3.1.1.-" evidence="4"/>
<reference evidence="7 8" key="1">
    <citation type="submission" date="2021-01" db="EMBL/GenBank/DDBJ databases">
        <title>Genomics of switchgrass bacterial isolates.</title>
        <authorList>
            <person name="Shade A."/>
        </authorList>
    </citation>
    <scope>NUCLEOTIDE SEQUENCE [LARGE SCALE GENOMIC DNA]</scope>
    <source>
        <strain evidence="7 8">PvP111</strain>
    </source>
</reference>
<evidence type="ECO:0000256" key="4">
    <source>
        <dbReference type="RuleBase" id="RU361235"/>
    </source>
</evidence>
<sequence>MGQGDFSTEITTSEGQVRGFVARGIAQWRGIPYAQPPVGPLRLRAPQPPTAWEGVRDATRWGDAAVQDSGRSPIGPIKGQGTSEDCLTLNVSAPATPSTGPRPVMVFIHGGAYTLGTSATSMYSGTSLVRRGDIVYVSLNYRLGALGYLDFRQFSTPDRTFDSNLGLRDQVAALQWVQRNIAAFGGDPDNVTIFGESAGGNAVTTLTTVPATKGLFHKAISQSSAPGMVATSDRSEKWGRDFVELLGATPDTAADALAGADVADLLKAAHRLGSKSLKETPGLIPFGPSVDGDYVPEAPLEAYRSGRAHPVPMIIGSNEHEGTLFPKWLDALPTNVERIDRLFANTDPSAKDRILAQYPGYPKGLSAIDFGGDITFWRPSLEIADAHTDHAPTYVYRYDYSPRLFDLLKLYSTHGSELFAVFGVYRARVGKLFALLGDWGSSVAVTDEVQKQWLAFARTGAPEADWTRYEVPGRATRIFDSATRMENDPLGSRRAAWEGFSGYDTPTGSSAGTENESSQDFR</sequence>
<evidence type="ECO:0000313" key="8">
    <source>
        <dbReference type="Proteomes" id="UP000703038"/>
    </source>
</evidence>
<evidence type="ECO:0000256" key="2">
    <source>
        <dbReference type="ARBA" id="ARBA00010515"/>
    </source>
</evidence>
<accession>A0ABS2KP72</accession>
<feature type="domain" description="Carboxylesterase type B" evidence="6">
    <location>
        <begin position="8"/>
        <end position="470"/>
    </location>
</feature>
<comment type="similarity">
    <text evidence="2">Belongs to the 'GDXG' lipolytic enzyme family.</text>
</comment>
<feature type="compositionally biased region" description="Polar residues" evidence="5">
    <location>
        <begin position="504"/>
        <end position="522"/>
    </location>
</feature>
<feature type="region of interest" description="Disordered" evidence="5">
    <location>
        <begin position="496"/>
        <end position="522"/>
    </location>
</feature>
<keyword evidence="3 4" id="KW-0378">Hydrolase</keyword>
<dbReference type="GO" id="GO:0016787">
    <property type="term" value="F:hydrolase activity"/>
    <property type="evidence" value="ECO:0007669"/>
    <property type="project" value="UniProtKB-KW"/>
</dbReference>
<dbReference type="EMBL" id="JAFBBK010000001">
    <property type="protein sequence ID" value="MBM7413683.1"/>
    <property type="molecule type" value="Genomic_DNA"/>
</dbReference>
<proteinExistence type="inferred from homology"/>
<evidence type="ECO:0000259" key="6">
    <source>
        <dbReference type="Pfam" id="PF00135"/>
    </source>
</evidence>
<dbReference type="Proteomes" id="UP000703038">
    <property type="component" value="Unassembled WGS sequence"/>
</dbReference>
<dbReference type="InterPro" id="IPR019826">
    <property type="entry name" value="Carboxylesterase_B_AS"/>
</dbReference>
<dbReference type="Pfam" id="PF00135">
    <property type="entry name" value="COesterase"/>
    <property type="match status" value="1"/>
</dbReference>
<dbReference type="PANTHER" id="PTHR11559">
    <property type="entry name" value="CARBOXYLESTERASE"/>
    <property type="match status" value="1"/>
</dbReference>
<dbReference type="InterPro" id="IPR002168">
    <property type="entry name" value="Lipase_GDXG_HIS_AS"/>
</dbReference>
<dbReference type="InterPro" id="IPR050309">
    <property type="entry name" value="Type-B_Carboxylest/Lipase"/>
</dbReference>